<evidence type="ECO:0000256" key="2">
    <source>
        <dbReference type="PIRSR" id="PIRSR613078-1"/>
    </source>
</evidence>
<dbReference type="GO" id="GO:0043456">
    <property type="term" value="P:regulation of pentose-phosphate shunt"/>
    <property type="evidence" value="ECO:0007669"/>
    <property type="project" value="TreeGrafter"/>
</dbReference>
<evidence type="ECO:0000313" key="5">
    <source>
        <dbReference type="Proteomes" id="UP000199708"/>
    </source>
</evidence>
<dbReference type="Pfam" id="PF00300">
    <property type="entry name" value="His_Phos_1"/>
    <property type="match status" value="1"/>
</dbReference>
<name>A0A1G7PTK9_9LACT</name>
<dbReference type="CDD" id="cd07067">
    <property type="entry name" value="HP_PGM_like"/>
    <property type="match status" value="1"/>
</dbReference>
<dbReference type="InterPro" id="IPR029033">
    <property type="entry name" value="His_PPase_superfam"/>
</dbReference>
<dbReference type="GO" id="GO:0005829">
    <property type="term" value="C:cytosol"/>
    <property type="evidence" value="ECO:0007669"/>
    <property type="project" value="TreeGrafter"/>
</dbReference>
<feature type="binding site" evidence="3">
    <location>
        <begin position="11"/>
        <end position="18"/>
    </location>
    <ligand>
        <name>substrate</name>
    </ligand>
</feature>
<gene>
    <name evidence="4" type="ORF">SAMN05421791_101367</name>
</gene>
<feature type="active site" description="Tele-phosphohistidine intermediate" evidence="2">
    <location>
        <position position="12"/>
    </location>
</feature>
<dbReference type="InterPro" id="IPR051695">
    <property type="entry name" value="Phosphoglycerate_Mutase"/>
</dbReference>
<dbReference type="PANTHER" id="PTHR46517">
    <property type="entry name" value="FRUCTOSE-2,6-BISPHOSPHATASE TIGAR"/>
    <property type="match status" value="1"/>
</dbReference>
<dbReference type="AlphaFoldDB" id="A0A1G7PTK9"/>
<dbReference type="STRING" id="120956.SAMN05421791_101367"/>
<dbReference type="Proteomes" id="UP000199708">
    <property type="component" value="Unassembled WGS sequence"/>
</dbReference>
<dbReference type="SUPFAM" id="SSF53254">
    <property type="entry name" value="Phosphoglycerate mutase-like"/>
    <property type="match status" value="1"/>
</dbReference>
<organism evidence="4 5">
    <name type="scientific">Facklamia miroungae</name>
    <dbReference type="NCBI Taxonomy" id="120956"/>
    <lineage>
        <taxon>Bacteria</taxon>
        <taxon>Bacillati</taxon>
        <taxon>Bacillota</taxon>
        <taxon>Bacilli</taxon>
        <taxon>Lactobacillales</taxon>
        <taxon>Aerococcaceae</taxon>
        <taxon>Facklamia</taxon>
    </lineage>
</organism>
<keyword evidence="5" id="KW-1185">Reference proteome</keyword>
<dbReference type="InterPro" id="IPR013078">
    <property type="entry name" value="His_Pase_superF_clade-1"/>
</dbReference>
<dbReference type="EMBL" id="FNCK01000001">
    <property type="protein sequence ID" value="SDF89574.1"/>
    <property type="molecule type" value="Genomic_DNA"/>
</dbReference>
<feature type="binding site" evidence="3">
    <location>
        <position position="61"/>
    </location>
    <ligand>
        <name>substrate</name>
    </ligand>
</feature>
<dbReference type="RefSeq" id="WP_090289059.1">
    <property type="nucleotide sequence ID" value="NZ_FNCK01000001.1"/>
</dbReference>
<keyword evidence="1" id="KW-0378">Hydrolase</keyword>
<dbReference type="SMART" id="SM00855">
    <property type="entry name" value="PGAM"/>
    <property type="match status" value="1"/>
</dbReference>
<proteinExistence type="predicted"/>
<feature type="active site" description="Proton donor/acceptor" evidence="2">
    <location>
        <position position="89"/>
    </location>
</feature>
<evidence type="ECO:0000256" key="1">
    <source>
        <dbReference type="ARBA" id="ARBA00022801"/>
    </source>
</evidence>
<dbReference type="OrthoDB" id="4131070at2"/>
<reference evidence="4 5" key="1">
    <citation type="submission" date="2016-10" db="EMBL/GenBank/DDBJ databases">
        <authorList>
            <person name="de Groot N.N."/>
        </authorList>
    </citation>
    <scope>NUCLEOTIDE SEQUENCE [LARGE SCALE GENOMIC DNA]</scope>
    <source>
        <strain evidence="4 5">ATCC BAA-466</strain>
    </source>
</reference>
<protein>
    <submittedName>
        <fullName evidence="4">Probable phosphoglycerate mutase</fullName>
    </submittedName>
</protein>
<accession>A0A1G7PTK9</accession>
<dbReference type="GO" id="GO:0004331">
    <property type="term" value="F:fructose-2,6-bisphosphate 2-phosphatase activity"/>
    <property type="evidence" value="ECO:0007669"/>
    <property type="project" value="TreeGrafter"/>
</dbReference>
<evidence type="ECO:0000313" key="4">
    <source>
        <dbReference type="EMBL" id="SDF89574.1"/>
    </source>
</evidence>
<dbReference type="PANTHER" id="PTHR46517:SF1">
    <property type="entry name" value="FRUCTOSE-2,6-BISPHOSPHATASE TIGAR"/>
    <property type="match status" value="1"/>
</dbReference>
<sequence>MAKGVTFYFMRHGETLFNHNGQIQGWSDAPLTPKGIEQAKASGRGIADIHFNAVYSSDLLRTQDTLRYVLEENHHKDHYQVQLMKELREVYFGSFEGLPASTLYDAVDDHLLAAGIDVKKMEKPLEMPKLLKLVKHLDPQHLAENYAEFWDRIESGLLILLNKHAGTDQKILIMSHGMAIGNLIHGLVADFEGGQPLANCSLSIVEYREGQFRLNSFNQTDHFIE</sequence>
<evidence type="ECO:0000256" key="3">
    <source>
        <dbReference type="PIRSR" id="PIRSR613078-2"/>
    </source>
</evidence>
<dbReference type="Gene3D" id="3.40.50.1240">
    <property type="entry name" value="Phosphoglycerate mutase-like"/>
    <property type="match status" value="1"/>
</dbReference>
<dbReference type="GO" id="GO:0045820">
    <property type="term" value="P:negative regulation of glycolytic process"/>
    <property type="evidence" value="ECO:0007669"/>
    <property type="project" value="TreeGrafter"/>
</dbReference>